<feature type="active site" description="Proton donor" evidence="1">
    <location>
        <position position="132"/>
    </location>
</feature>
<dbReference type="Pfam" id="PF00908">
    <property type="entry name" value="dTDP_sugar_isom"/>
    <property type="match status" value="1"/>
</dbReference>
<comment type="caution">
    <text evidence="3">The sequence shown here is derived from an EMBL/GenBank/DDBJ whole genome shotgun (WGS) entry which is preliminary data.</text>
</comment>
<evidence type="ECO:0008006" key="5">
    <source>
        <dbReference type="Google" id="ProtNLM"/>
    </source>
</evidence>
<protein>
    <recommendedName>
        <fullName evidence="5">dTDP-4-dehydrorhamnose 3,5-epimerase</fullName>
    </recommendedName>
</protein>
<organism evidence="3 4">
    <name type="scientific">Candidatus Nealsonbacteria bacterium RIFCSPLOWO2_01_FULL_41_9</name>
    <dbReference type="NCBI Taxonomy" id="1801671"/>
    <lineage>
        <taxon>Bacteria</taxon>
        <taxon>Candidatus Nealsoniibacteriota</taxon>
    </lineage>
</organism>
<dbReference type="SUPFAM" id="SSF51182">
    <property type="entry name" value="RmlC-like cupins"/>
    <property type="match status" value="1"/>
</dbReference>
<evidence type="ECO:0000256" key="2">
    <source>
        <dbReference type="PIRSR" id="PIRSR600888-3"/>
    </source>
</evidence>
<sequence>MLIKKTQLEGVLIITPETSSGEVFLDERGSFIEAYHESKYKSHDIGIHFVEDDISISRKNVLRGIHVSSKTWKLISCLKGKALYAVVNCDKASEDFGKWESFELNNSNHSSILVPPMHGSSYLALTDITIYYKQSTHYDPKSQFTYRWDEPRFGIKWPIKEPILSPRDASAEFIK</sequence>
<reference evidence="3 4" key="1">
    <citation type="journal article" date="2016" name="Nat. Commun.">
        <title>Thousands of microbial genomes shed light on interconnected biogeochemical processes in an aquifer system.</title>
        <authorList>
            <person name="Anantharaman K."/>
            <person name="Brown C.T."/>
            <person name="Hug L.A."/>
            <person name="Sharon I."/>
            <person name="Castelle C.J."/>
            <person name="Probst A.J."/>
            <person name="Thomas B.C."/>
            <person name="Singh A."/>
            <person name="Wilkins M.J."/>
            <person name="Karaoz U."/>
            <person name="Brodie E.L."/>
            <person name="Williams K.H."/>
            <person name="Hubbard S.S."/>
            <person name="Banfield J.F."/>
        </authorList>
    </citation>
    <scope>NUCLEOTIDE SEQUENCE [LARGE SCALE GENOMIC DNA]</scope>
</reference>
<evidence type="ECO:0000313" key="4">
    <source>
        <dbReference type="Proteomes" id="UP000176406"/>
    </source>
</evidence>
<dbReference type="Proteomes" id="UP000176406">
    <property type="component" value="Unassembled WGS sequence"/>
</dbReference>
<accession>A0A1G2EC76</accession>
<dbReference type="EMBL" id="MHMG01000037">
    <property type="protein sequence ID" value="OGZ22748.1"/>
    <property type="molecule type" value="Genomic_DNA"/>
</dbReference>
<proteinExistence type="predicted"/>
<dbReference type="GO" id="GO:0008830">
    <property type="term" value="F:dTDP-4-dehydrorhamnose 3,5-epimerase activity"/>
    <property type="evidence" value="ECO:0007669"/>
    <property type="project" value="InterPro"/>
</dbReference>
<dbReference type="Gene3D" id="2.60.120.10">
    <property type="entry name" value="Jelly Rolls"/>
    <property type="match status" value="1"/>
</dbReference>
<feature type="site" description="Participates in a stacking interaction with the thymidine ring of dTDP-4-oxo-6-deoxyglucose" evidence="2">
    <location>
        <position position="138"/>
    </location>
</feature>
<gene>
    <name evidence="3" type="ORF">A3A08_01845</name>
</gene>
<evidence type="ECO:0000313" key="3">
    <source>
        <dbReference type="EMBL" id="OGZ22748.1"/>
    </source>
</evidence>
<dbReference type="InterPro" id="IPR014710">
    <property type="entry name" value="RmlC-like_jellyroll"/>
</dbReference>
<evidence type="ECO:0000256" key="1">
    <source>
        <dbReference type="PIRSR" id="PIRSR600888-1"/>
    </source>
</evidence>
<dbReference type="AlphaFoldDB" id="A0A1G2EC76"/>
<dbReference type="GO" id="GO:0005829">
    <property type="term" value="C:cytosol"/>
    <property type="evidence" value="ECO:0007669"/>
    <property type="project" value="TreeGrafter"/>
</dbReference>
<dbReference type="GO" id="GO:0000271">
    <property type="term" value="P:polysaccharide biosynthetic process"/>
    <property type="evidence" value="ECO:0007669"/>
    <property type="project" value="TreeGrafter"/>
</dbReference>
<dbReference type="PANTHER" id="PTHR21047">
    <property type="entry name" value="DTDP-6-DEOXY-D-GLUCOSE-3,5 EPIMERASE"/>
    <property type="match status" value="1"/>
</dbReference>
<dbReference type="InterPro" id="IPR000888">
    <property type="entry name" value="RmlC-like"/>
</dbReference>
<dbReference type="PANTHER" id="PTHR21047:SF2">
    <property type="entry name" value="THYMIDINE DIPHOSPHO-4-KETO-RHAMNOSE 3,5-EPIMERASE"/>
    <property type="match status" value="1"/>
</dbReference>
<feature type="active site" description="Proton acceptor" evidence="1">
    <location>
        <position position="66"/>
    </location>
</feature>
<dbReference type="CDD" id="cd00438">
    <property type="entry name" value="cupin_RmlC"/>
    <property type="match status" value="1"/>
</dbReference>
<name>A0A1G2EC76_9BACT</name>
<dbReference type="InterPro" id="IPR011051">
    <property type="entry name" value="RmlC_Cupin_sf"/>
</dbReference>